<dbReference type="SMART" id="SM00034">
    <property type="entry name" value="CLECT"/>
    <property type="match status" value="2"/>
</dbReference>
<keyword evidence="2" id="KW-0732">Signal</keyword>
<dbReference type="CDD" id="cd00037">
    <property type="entry name" value="CLECT"/>
    <property type="match status" value="2"/>
</dbReference>
<name>A0A914QVQ3_9BILA</name>
<proteinExistence type="predicted"/>
<dbReference type="AlphaFoldDB" id="A0A914QVQ3"/>
<accession>A0A914QVQ3</accession>
<dbReference type="InterPro" id="IPR016187">
    <property type="entry name" value="CTDL_fold"/>
</dbReference>
<feature type="signal peptide" evidence="2">
    <location>
        <begin position="1"/>
        <end position="20"/>
    </location>
</feature>
<protein>
    <submittedName>
        <fullName evidence="5">C-type lectin domain-containing protein</fullName>
    </submittedName>
</protein>
<keyword evidence="1" id="KW-1015">Disulfide bond</keyword>
<organism evidence="4 5">
    <name type="scientific">Panagrolaimus davidi</name>
    <dbReference type="NCBI Taxonomy" id="227884"/>
    <lineage>
        <taxon>Eukaryota</taxon>
        <taxon>Metazoa</taxon>
        <taxon>Ecdysozoa</taxon>
        <taxon>Nematoda</taxon>
        <taxon>Chromadorea</taxon>
        <taxon>Rhabditida</taxon>
        <taxon>Tylenchina</taxon>
        <taxon>Panagrolaimomorpha</taxon>
        <taxon>Panagrolaimoidea</taxon>
        <taxon>Panagrolaimidae</taxon>
        <taxon>Panagrolaimus</taxon>
    </lineage>
</organism>
<feature type="domain" description="C-type lectin" evidence="3">
    <location>
        <begin position="265"/>
        <end position="378"/>
    </location>
</feature>
<evidence type="ECO:0000313" key="4">
    <source>
        <dbReference type="Proteomes" id="UP000887578"/>
    </source>
</evidence>
<dbReference type="InterPro" id="IPR001304">
    <property type="entry name" value="C-type_lectin-like"/>
</dbReference>
<dbReference type="Pfam" id="PF00059">
    <property type="entry name" value="Lectin_C"/>
    <property type="match status" value="2"/>
</dbReference>
<dbReference type="PROSITE" id="PS50041">
    <property type="entry name" value="C_TYPE_LECTIN_2"/>
    <property type="match status" value="2"/>
</dbReference>
<dbReference type="Gene3D" id="3.10.100.10">
    <property type="entry name" value="Mannose-Binding Protein A, subunit A"/>
    <property type="match status" value="3"/>
</dbReference>
<sequence>MLLKQAHVIFLAALFYYGFATDATCPPGAVLSPFDPNVCYLFSANATDYFGAADFCENIGGHLSSVHGAFENNYFRGAASSSDVDSFWIGGSDVNLNGTWNWEDRSPFDWTDWAPGQPNRTAGLCLYVSNHNGYWYGDGCTLAKPFMCKVNPSKQGLASCPNGMISTYPGNNGSVIGLIADKNEWRWQDNTMLNYTRWNSASDSQILNDSCLLLYGIKGSVNWFSYQSQSPSSVTEVVCELNGYENSRKAVRDSACPKGTFESPDNTICYKVYSDASNWFAAEQTCLKENGHLVSVHNSDVNSFLLGVLPFKVPGAVDFWIGGSSDTTWKWSDGTPFDFKNWAPGNPLSDSGLCTSEKVRSGYWYSTKCDETKPFICTVPPSTLPRPSCPPNFSYYDVTNKCYQVSLVLLQIFLLQ</sequence>
<reference evidence="5" key="1">
    <citation type="submission" date="2022-11" db="UniProtKB">
        <authorList>
            <consortium name="WormBaseParasite"/>
        </authorList>
    </citation>
    <scope>IDENTIFICATION</scope>
</reference>
<dbReference type="InterPro" id="IPR018378">
    <property type="entry name" value="C-type_lectin_CS"/>
</dbReference>
<dbReference type="PANTHER" id="PTHR22803">
    <property type="entry name" value="MANNOSE, PHOSPHOLIPASE, LECTIN RECEPTOR RELATED"/>
    <property type="match status" value="1"/>
</dbReference>
<feature type="domain" description="C-type lectin" evidence="3">
    <location>
        <begin position="39"/>
        <end position="149"/>
    </location>
</feature>
<dbReference type="PROSITE" id="PS00615">
    <property type="entry name" value="C_TYPE_LECTIN_1"/>
    <property type="match status" value="1"/>
</dbReference>
<dbReference type="Proteomes" id="UP000887578">
    <property type="component" value="Unplaced"/>
</dbReference>
<dbReference type="SUPFAM" id="SSF56436">
    <property type="entry name" value="C-type lectin-like"/>
    <property type="match status" value="3"/>
</dbReference>
<dbReference type="InterPro" id="IPR016186">
    <property type="entry name" value="C-type_lectin-like/link_sf"/>
</dbReference>
<feature type="chain" id="PRO_5037781785" evidence="2">
    <location>
        <begin position="21"/>
        <end position="416"/>
    </location>
</feature>
<dbReference type="WBParaSite" id="PDA_v2.g31643.t1">
    <property type="protein sequence ID" value="PDA_v2.g31643.t1"/>
    <property type="gene ID" value="PDA_v2.g31643"/>
</dbReference>
<dbReference type="InterPro" id="IPR050111">
    <property type="entry name" value="C-type_lectin/snaclec_domain"/>
</dbReference>
<evidence type="ECO:0000313" key="5">
    <source>
        <dbReference type="WBParaSite" id="PDA_v2.g31643.t1"/>
    </source>
</evidence>
<evidence type="ECO:0000259" key="3">
    <source>
        <dbReference type="PROSITE" id="PS50041"/>
    </source>
</evidence>
<evidence type="ECO:0000256" key="2">
    <source>
        <dbReference type="SAM" id="SignalP"/>
    </source>
</evidence>
<evidence type="ECO:0000256" key="1">
    <source>
        <dbReference type="ARBA" id="ARBA00023157"/>
    </source>
</evidence>
<keyword evidence="4" id="KW-1185">Reference proteome</keyword>